<keyword evidence="1" id="KW-0732">Signal</keyword>
<dbReference type="RefSeq" id="XP_006814502.1">
    <property type="nucleotide sequence ID" value="XM_006814439.1"/>
</dbReference>
<evidence type="ECO:0000313" key="2">
    <source>
        <dbReference type="Proteomes" id="UP000694865"/>
    </source>
</evidence>
<proteinExistence type="predicted"/>
<keyword evidence="2" id="KW-1185">Reference proteome</keyword>
<sequence length="364" mass="39849">MVEVCVQIRFVFLSMLVLKSSTLQCDLEIYEFSMSNPYPDDTSTDFLQNVDTVVRLATFYVRNNGPDDLPTSGADNNYDVKMYISAISANGNMIDPIKVTTFNISSSIDNLAASLDSTLTDSSSNHFFISSNYLLRYPGEKCSTHSHLCLMLVEDQGVYTDDDVTNNMACLRFANGPGGNAAGLTNCPPDIIPSFLHIFSDVSNFTYASRTDVTMQLILRNAGGGKIVSANEANELKVFVSSATDEDATTVYDLSGSLIYLNGDVNAVIGEWAEVTLELKATLYIPSYECYKYKYFCVKFLTGPDATLNEDDTNNVICHSFGDGIGYIECPDETMKAANHAATTLSAPITTRVLTVFIIATYLT</sequence>
<dbReference type="GeneID" id="102807351"/>
<feature type="signal peptide" evidence="1">
    <location>
        <begin position="1"/>
        <end position="22"/>
    </location>
</feature>
<reference evidence="3" key="1">
    <citation type="submission" date="2025-08" db="UniProtKB">
        <authorList>
            <consortium name="RefSeq"/>
        </authorList>
    </citation>
    <scope>IDENTIFICATION</scope>
    <source>
        <tissue evidence="3">Testes</tissue>
    </source>
</reference>
<evidence type="ECO:0000313" key="3">
    <source>
        <dbReference type="RefSeq" id="XP_006814502.1"/>
    </source>
</evidence>
<organism evidence="2 3">
    <name type="scientific">Saccoglossus kowalevskii</name>
    <name type="common">Acorn worm</name>
    <dbReference type="NCBI Taxonomy" id="10224"/>
    <lineage>
        <taxon>Eukaryota</taxon>
        <taxon>Metazoa</taxon>
        <taxon>Hemichordata</taxon>
        <taxon>Enteropneusta</taxon>
        <taxon>Harrimaniidae</taxon>
        <taxon>Saccoglossus</taxon>
    </lineage>
</organism>
<evidence type="ECO:0000256" key="1">
    <source>
        <dbReference type="SAM" id="SignalP"/>
    </source>
</evidence>
<gene>
    <name evidence="3" type="primary">LOC102807351</name>
</gene>
<dbReference type="Proteomes" id="UP000694865">
    <property type="component" value="Unplaced"/>
</dbReference>
<name>A0ABM0M3B1_SACKO</name>
<protein>
    <submittedName>
        <fullName evidence="3">Uncharacterized protein LOC102807351</fullName>
    </submittedName>
</protein>
<feature type="chain" id="PRO_5046765673" evidence="1">
    <location>
        <begin position="23"/>
        <end position="364"/>
    </location>
</feature>
<accession>A0ABM0M3B1</accession>